<evidence type="ECO:0000313" key="1">
    <source>
        <dbReference type="EMBL" id="CDH58539.1"/>
    </source>
</evidence>
<dbReference type="EMBL" id="CBTN010000058">
    <property type="protein sequence ID" value="CDH58539.1"/>
    <property type="molecule type" value="Genomic_DNA"/>
</dbReference>
<keyword evidence="2" id="KW-1185">Reference proteome</keyword>
<reference evidence="1" key="1">
    <citation type="submission" date="2013-08" db="EMBL/GenBank/DDBJ databases">
        <title>Gene expansion shapes genome architecture in the human pathogen Lichtheimia corymbifera: an evolutionary genomics analysis in the ancient terrestrial Mucorales (Mucoromycotina).</title>
        <authorList>
            <person name="Schwartze V.U."/>
            <person name="Winter S."/>
            <person name="Shelest E."/>
            <person name="Marcet-Houben M."/>
            <person name="Horn F."/>
            <person name="Wehner S."/>
            <person name="Hoffmann K."/>
            <person name="Riege K."/>
            <person name="Sammeth M."/>
            <person name="Nowrousian M."/>
            <person name="Valiante V."/>
            <person name="Linde J."/>
            <person name="Jacobsen I.D."/>
            <person name="Marz M."/>
            <person name="Brakhage A.A."/>
            <person name="Gabaldon T."/>
            <person name="Bocker S."/>
            <person name="Voigt K."/>
        </authorList>
    </citation>
    <scope>NUCLEOTIDE SEQUENCE [LARGE SCALE GENOMIC DNA]</scope>
    <source>
        <strain evidence="1">FSU 9682</strain>
    </source>
</reference>
<accession>A0A068S8D4</accession>
<dbReference type="VEuPathDB" id="FungiDB:LCOR_09398.1"/>
<evidence type="ECO:0000313" key="2">
    <source>
        <dbReference type="Proteomes" id="UP000027586"/>
    </source>
</evidence>
<name>A0A068S8D4_9FUNG</name>
<organism evidence="1 2">
    <name type="scientific">Lichtheimia corymbifera JMRC:FSU:9682</name>
    <dbReference type="NCBI Taxonomy" id="1263082"/>
    <lineage>
        <taxon>Eukaryota</taxon>
        <taxon>Fungi</taxon>
        <taxon>Fungi incertae sedis</taxon>
        <taxon>Mucoromycota</taxon>
        <taxon>Mucoromycotina</taxon>
        <taxon>Mucoromycetes</taxon>
        <taxon>Mucorales</taxon>
        <taxon>Lichtheimiaceae</taxon>
        <taxon>Lichtheimia</taxon>
    </lineage>
</organism>
<comment type="caution">
    <text evidence="1">The sequence shown here is derived from an EMBL/GenBank/DDBJ whole genome shotgun (WGS) entry which is preliminary data.</text>
</comment>
<gene>
    <name evidence="1" type="ORF">LCOR_09398.1</name>
</gene>
<sequence length="102" mass="11644">MVNKARMLIVVRYIKLKTVIGYCLRISPLLPEMYQLTRRIRCHMTVPNENNFFSSAEGVPGLRVVILMESAENICPRIADTWDQGTYGHEPCGLPGHQSWPN</sequence>
<protein>
    <submittedName>
        <fullName evidence="1">Uncharacterized protein</fullName>
    </submittedName>
</protein>
<dbReference type="AlphaFoldDB" id="A0A068S8D4"/>
<proteinExistence type="predicted"/>
<dbReference type="Proteomes" id="UP000027586">
    <property type="component" value="Unassembled WGS sequence"/>
</dbReference>